<accession>A0ABD3QQC8</accession>
<sequence length="145" mass="15272">MSQLSSGNTGGSSNSKDGSTGTKHSTHTHQDVNSVTGLRRSFRAFASTLTIAAKAADKISLASESNSGAGANKEPHVQLKDGVKMTLNARQAMRERASLLEGKLRGNLKESEALHCMLRSQPCVGGKKRTFSAVNVGGKETMSEP</sequence>
<dbReference type="AlphaFoldDB" id="A0ABD3QQC8"/>
<evidence type="ECO:0000313" key="3">
    <source>
        <dbReference type="Proteomes" id="UP001516023"/>
    </source>
</evidence>
<comment type="caution">
    <text evidence="2">The sequence shown here is derived from an EMBL/GenBank/DDBJ whole genome shotgun (WGS) entry which is preliminary data.</text>
</comment>
<keyword evidence="3" id="KW-1185">Reference proteome</keyword>
<gene>
    <name evidence="2" type="ORF">HJC23_007173</name>
</gene>
<organism evidence="2 3">
    <name type="scientific">Cyclotella cryptica</name>
    <dbReference type="NCBI Taxonomy" id="29204"/>
    <lineage>
        <taxon>Eukaryota</taxon>
        <taxon>Sar</taxon>
        <taxon>Stramenopiles</taxon>
        <taxon>Ochrophyta</taxon>
        <taxon>Bacillariophyta</taxon>
        <taxon>Coscinodiscophyceae</taxon>
        <taxon>Thalassiosirophycidae</taxon>
        <taxon>Stephanodiscales</taxon>
        <taxon>Stephanodiscaceae</taxon>
        <taxon>Cyclotella</taxon>
    </lineage>
</organism>
<dbReference type="Proteomes" id="UP001516023">
    <property type="component" value="Unassembled WGS sequence"/>
</dbReference>
<evidence type="ECO:0000256" key="1">
    <source>
        <dbReference type="SAM" id="MobiDB-lite"/>
    </source>
</evidence>
<name>A0ABD3QQC8_9STRA</name>
<feature type="compositionally biased region" description="Low complexity" evidence="1">
    <location>
        <begin position="1"/>
        <end position="23"/>
    </location>
</feature>
<protein>
    <submittedName>
        <fullName evidence="2">Uncharacterized protein</fullName>
    </submittedName>
</protein>
<dbReference type="EMBL" id="JABMIG020000020">
    <property type="protein sequence ID" value="KAL3802348.1"/>
    <property type="molecule type" value="Genomic_DNA"/>
</dbReference>
<feature type="region of interest" description="Disordered" evidence="1">
    <location>
        <begin position="1"/>
        <end position="37"/>
    </location>
</feature>
<proteinExistence type="predicted"/>
<reference evidence="2 3" key="1">
    <citation type="journal article" date="2020" name="G3 (Bethesda)">
        <title>Improved Reference Genome for Cyclotella cryptica CCMP332, a Model for Cell Wall Morphogenesis, Salinity Adaptation, and Lipid Production in Diatoms (Bacillariophyta).</title>
        <authorList>
            <person name="Roberts W.R."/>
            <person name="Downey K.M."/>
            <person name="Ruck E.C."/>
            <person name="Traller J.C."/>
            <person name="Alverson A.J."/>
        </authorList>
    </citation>
    <scope>NUCLEOTIDE SEQUENCE [LARGE SCALE GENOMIC DNA]</scope>
    <source>
        <strain evidence="2 3">CCMP332</strain>
    </source>
</reference>
<evidence type="ECO:0000313" key="2">
    <source>
        <dbReference type="EMBL" id="KAL3802348.1"/>
    </source>
</evidence>